<dbReference type="AlphaFoldDB" id="A0AA88DW79"/>
<dbReference type="Pfam" id="PF00403">
    <property type="entry name" value="HMA"/>
    <property type="match status" value="1"/>
</dbReference>
<evidence type="ECO:0000256" key="3">
    <source>
        <dbReference type="SAM" id="MobiDB-lite"/>
    </source>
</evidence>
<feature type="compositionally biased region" description="Polar residues" evidence="3">
    <location>
        <begin position="782"/>
        <end position="796"/>
    </location>
</feature>
<evidence type="ECO:0000313" key="6">
    <source>
        <dbReference type="Proteomes" id="UP001187192"/>
    </source>
</evidence>
<feature type="compositionally biased region" description="Basic and acidic residues" evidence="3">
    <location>
        <begin position="513"/>
        <end position="524"/>
    </location>
</feature>
<accession>A0AA88DW79</accession>
<feature type="compositionally biased region" description="Low complexity" evidence="3">
    <location>
        <begin position="648"/>
        <end position="661"/>
    </location>
</feature>
<dbReference type="GO" id="GO:0046872">
    <property type="term" value="F:metal ion binding"/>
    <property type="evidence" value="ECO:0007669"/>
    <property type="project" value="InterPro"/>
</dbReference>
<dbReference type="CDD" id="cd00371">
    <property type="entry name" value="HMA"/>
    <property type="match status" value="1"/>
</dbReference>
<dbReference type="Gene3D" id="3.80.10.10">
    <property type="entry name" value="Ribonuclease Inhibitor"/>
    <property type="match status" value="2"/>
</dbReference>
<evidence type="ECO:0000256" key="1">
    <source>
        <dbReference type="ARBA" id="ARBA00022614"/>
    </source>
</evidence>
<reference evidence="5" key="1">
    <citation type="submission" date="2023-07" db="EMBL/GenBank/DDBJ databases">
        <title>draft genome sequence of fig (Ficus carica).</title>
        <authorList>
            <person name="Takahashi T."/>
            <person name="Nishimura K."/>
        </authorList>
    </citation>
    <scope>NUCLEOTIDE SEQUENCE</scope>
</reference>
<dbReference type="Proteomes" id="UP001187192">
    <property type="component" value="Unassembled WGS sequence"/>
</dbReference>
<feature type="region of interest" description="Disordered" evidence="3">
    <location>
        <begin position="782"/>
        <end position="897"/>
    </location>
</feature>
<keyword evidence="6" id="KW-1185">Reference proteome</keyword>
<protein>
    <recommendedName>
        <fullName evidence="4">HMA domain-containing protein</fullName>
    </recommendedName>
</protein>
<dbReference type="InterPro" id="IPR006121">
    <property type="entry name" value="HMA_dom"/>
</dbReference>
<gene>
    <name evidence="5" type="ORF">TIFTF001_031960</name>
</gene>
<dbReference type="InterPro" id="IPR044974">
    <property type="entry name" value="Disease_R_plants"/>
</dbReference>
<dbReference type="Gene3D" id="3.30.70.100">
    <property type="match status" value="1"/>
</dbReference>
<dbReference type="InterPro" id="IPR032675">
    <property type="entry name" value="LRR_dom_sf"/>
</dbReference>
<sequence>MRKLRLLKINSYDENSKKWKVHLPQGLQYLPSSLKYLHWDGYPLKCLPFNFNPKNLVGLVLTNSHIDNLPWQGQDLRHLKLLDLSHSKQLTKIPDLYVQAPNLECLHLRFFTCLAQVPSSFRYLDKLRILNLRGCSSIEEFPMLPRNIRNLDLSETSIGQVPSSIDHLYHLETLNLNMCEKIEFLPGSISSLNSLKELSICCCTKLKHLPDLPLHLQNLNANGCTSLETVSKSGTALAQLQDDSFQHSSGKFDFRNCLKLDQNARAIIVIEAGLRILKMATSPSKDEERGVSETWCPGNEIPKWFSHQFESSSIEIKLPPDWCSTNFLGFALGVVVDFKKCDIDDNFEFYFQFGLTMDSQPHGVADDILMFKGGNDPAGSDHRLIVDSEHLFLFNYCNKNSFAAKNDKNVAEASFKFYSSNKSNCNVKKCGVQLIYAKDVKMTLDFVQQVAMSVKTKDAFTADFKDDGHSHEPEASGSVNVPVAHTKIEEEVEKRFHDITQDVGESSSEIEGDDRISDFEDRSTQDFSASEIEEDPISDTEFGTLSYQLESRGTRKEADTKKKEAGDLNPIENHKKKSTYSCSRILSLSPVVDLFKHVLGRRSASDKDPRREERRQAPDIVLHSTMTKLGTHNKQISQHLKTLMLNTSHGSFSSPEMSSPSRVAPSHSTAAEKQLHETSEEIIDSLYSQIVAVEDQNNEILLNLRTLAPTTQDDQFVGLLPELASLPYASSVNALFKDVSADEQHVEVPEDVIHSLRSHLTELQNRNQQILQYLHVAMSNSPDTTGRSYQAVQSQVAEEDSGLVSPQPSKEDDKKKKADENDKKKEPDEKKAKEKEPLMKKEEEEPDEKKAKEKEPLMKKEEEPDKEEPDEKKAKEKEPLMKKEEEEPDEKKAKERETLMKKEPRITTAVLKVGLHCQKCTNKIVKTIAGSDGVQSVSVDRERELVTVTGSLDVVALINKVRKKLKTHAEVISVAEYSGKAGKDGGDGGKKAVVDFGETAMMSRGLQRAGTPYSMGYSELLMFSDEDPNACFVM</sequence>
<feature type="compositionally biased region" description="Polar residues" evidence="3">
    <location>
        <begin position="541"/>
        <end position="551"/>
    </location>
</feature>
<comment type="caution">
    <text evidence="5">The sequence shown here is derived from an EMBL/GenBank/DDBJ whole genome shotgun (WGS) entry which is preliminary data.</text>
</comment>
<dbReference type="SUPFAM" id="SSF52058">
    <property type="entry name" value="L domain-like"/>
    <property type="match status" value="1"/>
</dbReference>
<dbReference type="Pfam" id="PF20160">
    <property type="entry name" value="C-JID"/>
    <property type="match status" value="1"/>
</dbReference>
<evidence type="ECO:0000259" key="4">
    <source>
        <dbReference type="PROSITE" id="PS50846"/>
    </source>
</evidence>
<feature type="domain" description="HMA" evidence="4">
    <location>
        <begin position="906"/>
        <end position="973"/>
    </location>
</feature>
<proteinExistence type="predicted"/>
<dbReference type="InterPro" id="IPR036163">
    <property type="entry name" value="HMA_dom_sf"/>
</dbReference>
<dbReference type="EMBL" id="BTGU01000137">
    <property type="protein sequence ID" value="GMN62888.1"/>
    <property type="molecule type" value="Genomic_DNA"/>
</dbReference>
<name>A0AA88DW79_FICCA</name>
<keyword evidence="1" id="KW-0433">Leucine-rich repeat</keyword>
<feature type="compositionally biased region" description="Basic and acidic residues" evidence="3">
    <location>
        <begin position="809"/>
        <end position="897"/>
    </location>
</feature>
<keyword evidence="2" id="KW-0677">Repeat</keyword>
<feature type="compositionally biased region" description="Basic and acidic residues" evidence="3">
    <location>
        <begin position="552"/>
        <end position="566"/>
    </location>
</feature>
<dbReference type="GO" id="GO:0006952">
    <property type="term" value="P:defense response"/>
    <property type="evidence" value="ECO:0007669"/>
    <property type="project" value="InterPro"/>
</dbReference>
<evidence type="ECO:0000313" key="5">
    <source>
        <dbReference type="EMBL" id="GMN62888.1"/>
    </source>
</evidence>
<dbReference type="PANTHER" id="PTHR11017:SF570">
    <property type="entry name" value="DISEASE RESISTANCE PROTEIN (TIR-NBS CLASS)-RELATED"/>
    <property type="match status" value="1"/>
</dbReference>
<evidence type="ECO:0000256" key="2">
    <source>
        <dbReference type="ARBA" id="ARBA00022737"/>
    </source>
</evidence>
<dbReference type="PROSITE" id="PS50846">
    <property type="entry name" value="HMA_2"/>
    <property type="match status" value="1"/>
</dbReference>
<dbReference type="SUPFAM" id="SSF55008">
    <property type="entry name" value="HMA, heavy metal-associated domain"/>
    <property type="match status" value="1"/>
</dbReference>
<organism evidence="5 6">
    <name type="scientific">Ficus carica</name>
    <name type="common">Common fig</name>
    <dbReference type="NCBI Taxonomy" id="3494"/>
    <lineage>
        <taxon>Eukaryota</taxon>
        <taxon>Viridiplantae</taxon>
        <taxon>Streptophyta</taxon>
        <taxon>Embryophyta</taxon>
        <taxon>Tracheophyta</taxon>
        <taxon>Spermatophyta</taxon>
        <taxon>Magnoliopsida</taxon>
        <taxon>eudicotyledons</taxon>
        <taxon>Gunneridae</taxon>
        <taxon>Pentapetalae</taxon>
        <taxon>rosids</taxon>
        <taxon>fabids</taxon>
        <taxon>Rosales</taxon>
        <taxon>Moraceae</taxon>
        <taxon>Ficeae</taxon>
        <taxon>Ficus</taxon>
    </lineage>
</organism>
<feature type="region of interest" description="Disordered" evidence="3">
    <location>
        <begin position="648"/>
        <end position="669"/>
    </location>
</feature>
<dbReference type="PANTHER" id="PTHR11017">
    <property type="entry name" value="LEUCINE-RICH REPEAT-CONTAINING PROTEIN"/>
    <property type="match status" value="1"/>
</dbReference>
<feature type="region of interest" description="Disordered" evidence="3">
    <location>
        <begin position="497"/>
        <end position="574"/>
    </location>
</feature>
<dbReference type="InterPro" id="IPR045344">
    <property type="entry name" value="C-JID"/>
</dbReference>